<dbReference type="Proteomes" id="UP000001660">
    <property type="component" value="Chromosome"/>
</dbReference>
<dbReference type="KEGG" id="nde:NIDE2938"/>
<protein>
    <submittedName>
        <fullName evidence="1">Uncharacterized protein</fullName>
    </submittedName>
</protein>
<dbReference type="AlphaFoldDB" id="D8PH99"/>
<gene>
    <name evidence="1" type="ORF">NIDE2938</name>
</gene>
<sequence length="129" mass="14497">MLHPNQLEVNDAWIGFRLNDAPIVTERDGDFDCLALMDAASCYIVGMETYSARATGPSKPESRHLLQQGHDRAGTWPSKMFVAEEQIPDELCQEAARLNIEVVMVPEDDLLVFIGDARDGFQERFGRTQ</sequence>
<accession>D8PH99</accession>
<proteinExistence type="predicted"/>
<dbReference type="eggNOG" id="ENOG502ZNHX">
    <property type="taxonomic scope" value="Bacteria"/>
</dbReference>
<name>D8PH99_9BACT</name>
<keyword evidence="2" id="KW-1185">Reference proteome</keyword>
<dbReference type="HOGENOM" id="CLU_1944803_0_0_0"/>
<dbReference type="OrthoDB" id="6173153at2"/>
<reference evidence="1 2" key="1">
    <citation type="journal article" date="2010" name="Proc. Natl. Acad. Sci. U.S.A.">
        <title>A Nitrospira metagenome illuminates the physiology and evolution of globally important nitrite-oxidizing bacteria.</title>
        <authorList>
            <person name="Lucker S."/>
            <person name="Wagner M."/>
            <person name="Maixner F."/>
            <person name="Pelletier E."/>
            <person name="Koch H."/>
            <person name="Vacherie B."/>
            <person name="Rattei T."/>
            <person name="Sinninghe Damste J."/>
            <person name="Spieck E."/>
            <person name="Le Paslier D."/>
            <person name="Daims H."/>
        </authorList>
    </citation>
    <scope>NUCLEOTIDE SEQUENCE [LARGE SCALE GENOMIC DNA]</scope>
</reference>
<evidence type="ECO:0000313" key="2">
    <source>
        <dbReference type="Proteomes" id="UP000001660"/>
    </source>
</evidence>
<dbReference type="EMBL" id="FP929003">
    <property type="protein sequence ID" value="CBK42636.1"/>
    <property type="molecule type" value="Genomic_DNA"/>
</dbReference>
<evidence type="ECO:0000313" key="1">
    <source>
        <dbReference type="EMBL" id="CBK42636.1"/>
    </source>
</evidence>
<organism evidence="1 2">
    <name type="scientific">Nitrospira defluvii</name>
    <dbReference type="NCBI Taxonomy" id="330214"/>
    <lineage>
        <taxon>Bacteria</taxon>
        <taxon>Pseudomonadati</taxon>
        <taxon>Nitrospirota</taxon>
        <taxon>Nitrospiria</taxon>
        <taxon>Nitrospirales</taxon>
        <taxon>Nitrospiraceae</taxon>
        <taxon>Nitrospira</taxon>
    </lineage>
</organism>
<dbReference type="STRING" id="330214.NIDE2938"/>